<dbReference type="InParanoid" id="A0A7J7C3A5"/>
<evidence type="ECO:0000256" key="2">
    <source>
        <dbReference type="ARBA" id="ARBA00022679"/>
    </source>
</evidence>
<dbReference type="GO" id="GO:0005524">
    <property type="term" value="F:ATP binding"/>
    <property type="evidence" value="ECO:0007669"/>
    <property type="project" value="UniProtKB-KW"/>
</dbReference>
<keyword evidence="5" id="KW-0067">ATP-binding</keyword>
<feature type="compositionally biased region" description="Acidic residues" evidence="6">
    <location>
        <begin position="88"/>
        <end position="99"/>
    </location>
</feature>
<evidence type="ECO:0000256" key="1">
    <source>
        <dbReference type="ARBA" id="ARBA00022527"/>
    </source>
</evidence>
<evidence type="ECO:0000256" key="3">
    <source>
        <dbReference type="ARBA" id="ARBA00022741"/>
    </source>
</evidence>
<dbReference type="PANTHER" id="PTHR27002">
    <property type="entry name" value="RECEPTOR-LIKE SERINE/THREONINE-PROTEIN KINASE SD1-8"/>
    <property type="match status" value="1"/>
</dbReference>
<protein>
    <submittedName>
        <fullName evidence="7">Putative cysteine-rich receptor-like protein kinase 35 isoform X2</fullName>
    </submittedName>
</protein>
<dbReference type="GO" id="GO:0005886">
    <property type="term" value="C:plasma membrane"/>
    <property type="evidence" value="ECO:0007669"/>
    <property type="project" value="TreeGrafter"/>
</dbReference>
<proteinExistence type="predicted"/>
<reference evidence="7 8" key="1">
    <citation type="journal article" date="2020" name="Nat. Commun.">
        <title>Genome of Tripterygium wilfordii and identification of cytochrome P450 involved in triptolide biosynthesis.</title>
        <authorList>
            <person name="Tu L."/>
            <person name="Su P."/>
            <person name="Zhang Z."/>
            <person name="Gao L."/>
            <person name="Wang J."/>
            <person name="Hu T."/>
            <person name="Zhou J."/>
            <person name="Zhang Y."/>
            <person name="Zhao Y."/>
            <person name="Liu Y."/>
            <person name="Song Y."/>
            <person name="Tong Y."/>
            <person name="Lu Y."/>
            <person name="Yang J."/>
            <person name="Xu C."/>
            <person name="Jia M."/>
            <person name="Peters R.J."/>
            <person name="Huang L."/>
            <person name="Gao W."/>
        </authorList>
    </citation>
    <scope>NUCLEOTIDE SEQUENCE [LARGE SCALE GENOMIC DNA]</scope>
    <source>
        <strain evidence="8">cv. XIE 37</strain>
        <tissue evidence="7">Leaf</tissue>
    </source>
</reference>
<dbReference type="GO" id="GO:0004674">
    <property type="term" value="F:protein serine/threonine kinase activity"/>
    <property type="evidence" value="ECO:0007669"/>
    <property type="project" value="UniProtKB-KW"/>
</dbReference>
<dbReference type="SUPFAM" id="SSF56112">
    <property type="entry name" value="Protein kinase-like (PK-like)"/>
    <property type="match status" value="2"/>
</dbReference>
<gene>
    <name evidence="7" type="ORF">HS088_TW21G00760</name>
</gene>
<evidence type="ECO:0000313" key="8">
    <source>
        <dbReference type="Proteomes" id="UP000593562"/>
    </source>
</evidence>
<dbReference type="AlphaFoldDB" id="A0A7J7C3A5"/>
<evidence type="ECO:0000256" key="6">
    <source>
        <dbReference type="SAM" id="MobiDB-lite"/>
    </source>
</evidence>
<dbReference type="InterPro" id="IPR011009">
    <property type="entry name" value="Kinase-like_dom_sf"/>
</dbReference>
<dbReference type="GO" id="GO:0042742">
    <property type="term" value="P:defense response to bacterium"/>
    <property type="evidence" value="ECO:0007669"/>
    <property type="project" value="TreeGrafter"/>
</dbReference>
<sequence length="166" mass="18072">MVKFTVKLTFNEVKNDITTVESLQFDFASIEAATRKFSDDNKLGKGGFGEVYKRINISYGRASRVYSAELSEAQELTCLPNGGGEGREEGEGEGEEGEGMEGGKQNMIGSSWMLLDVVDDDITTVESLQFDFASIEAATRKFSDDSKLGGGGFGEVYKGKRDEGFI</sequence>
<dbReference type="Proteomes" id="UP000593562">
    <property type="component" value="Unassembled WGS sequence"/>
</dbReference>
<dbReference type="EMBL" id="JAAARO010000021">
    <property type="protein sequence ID" value="KAF5728612.1"/>
    <property type="molecule type" value="Genomic_DNA"/>
</dbReference>
<feature type="region of interest" description="Disordered" evidence="6">
    <location>
        <begin position="78"/>
        <end position="103"/>
    </location>
</feature>
<keyword evidence="1" id="KW-0723">Serine/threonine-protein kinase</keyword>
<keyword evidence="3" id="KW-0547">Nucleotide-binding</keyword>
<evidence type="ECO:0000256" key="5">
    <source>
        <dbReference type="ARBA" id="ARBA00022840"/>
    </source>
</evidence>
<keyword evidence="4 7" id="KW-0418">Kinase</keyword>
<dbReference type="Gene3D" id="3.30.200.20">
    <property type="entry name" value="Phosphorylase Kinase, domain 1"/>
    <property type="match status" value="2"/>
</dbReference>
<keyword evidence="2" id="KW-0808">Transferase</keyword>
<keyword evidence="7" id="KW-0675">Receptor</keyword>
<organism evidence="7 8">
    <name type="scientific">Tripterygium wilfordii</name>
    <name type="common">Thunder God vine</name>
    <dbReference type="NCBI Taxonomy" id="458696"/>
    <lineage>
        <taxon>Eukaryota</taxon>
        <taxon>Viridiplantae</taxon>
        <taxon>Streptophyta</taxon>
        <taxon>Embryophyta</taxon>
        <taxon>Tracheophyta</taxon>
        <taxon>Spermatophyta</taxon>
        <taxon>Magnoliopsida</taxon>
        <taxon>eudicotyledons</taxon>
        <taxon>Gunneridae</taxon>
        <taxon>Pentapetalae</taxon>
        <taxon>rosids</taxon>
        <taxon>fabids</taxon>
        <taxon>Celastrales</taxon>
        <taxon>Celastraceae</taxon>
        <taxon>Tripterygium</taxon>
    </lineage>
</organism>
<name>A0A7J7C3A5_TRIWF</name>
<accession>A0A7J7C3A5</accession>
<dbReference type="PANTHER" id="PTHR27002:SF1050">
    <property type="entry name" value="CYSTEINE-RICH RECEPTOR-LIKE PROTEIN KINASE 5"/>
    <property type="match status" value="1"/>
</dbReference>
<evidence type="ECO:0000313" key="7">
    <source>
        <dbReference type="EMBL" id="KAF5728612.1"/>
    </source>
</evidence>
<evidence type="ECO:0000256" key="4">
    <source>
        <dbReference type="ARBA" id="ARBA00022777"/>
    </source>
</evidence>
<comment type="caution">
    <text evidence="7">The sequence shown here is derived from an EMBL/GenBank/DDBJ whole genome shotgun (WGS) entry which is preliminary data.</text>
</comment>
<keyword evidence="8" id="KW-1185">Reference proteome</keyword>